<dbReference type="RefSeq" id="WP_131900732.1">
    <property type="nucleotide sequence ID" value="NZ_SMKU01000261.1"/>
</dbReference>
<evidence type="ECO:0000313" key="1">
    <source>
        <dbReference type="EMBL" id="TDD73350.1"/>
    </source>
</evidence>
<evidence type="ECO:0000313" key="2">
    <source>
        <dbReference type="Proteomes" id="UP000294513"/>
    </source>
</evidence>
<dbReference type="OrthoDB" id="9964919at2"/>
<proteinExistence type="predicted"/>
<dbReference type="AlphaFoldDB" id="A0A4R5ANN1"/>
<keyword evidence="2" id="KW-1185">Reference proteome</keyword>
<gene>
    <name evidence="1" type="ORF">E1298_34205</name>
</gene>
<dbReference type="Proteomes" id="UP000294513">
    <property type="component" value="Unassembled WGS sequence"/>
</dbReference>
<accession>A0A4R5ANN1</accession>
<comment type="caution">
    <text evidence="1">The sequence shown here is derived from an EMBL/GenBank/DDBJ whole genome shotgun (WGS) entry which is preliminary data.</text>
</comment>
<organism evidence="1 2">
    <name type="scientific">Actinomadura rubrisoli</name>
    <dbReference type="NCBI Taxonomy" id="2530368"/>
    <lineage>
        <taxon>Bacteria</taxon>
        <taxon>Bacillati</taxon>
        <taxon>Actinomycetota</taxon>
        <taxon>Actinomycetes</taxon>
        <taxon>Streptosporangiales</taxon>
        <taxon>Thermomonosporaceae</taxon>
        <taxon>Actinomadura</taxon>
    </lineage>
</organism>
<sequence length="147" mass="15966">MRPAPDRPGELRRLLGLAGRAAAARTPAWLDLERRYLEWELAEAAEVAVRILRSRAPGDELRVHRALLSPSVTRAHGGRARAERAGTVVPLLLCCAAAADVRELCELPGEPALGDVAVLEPVTQLRCYAADFLDEDDPFAVLGEVPR</sequence>
<reference evidence="1 2" key="1">
    <citation type="submission" date="2019-03" db="EMBL/GenBank/DDBJ databases">
        <title>Draft genome sequences of novel Actinobacteria.</title>
        <authorList>
            <person name="Sahin N."/>
            <person name="Ay H."/>
            <person name="Saygin H."/>
        </authorList>
    </citation>
    <scope>NUCLEOTIDE SEQUENCE [LARGE SCALE GENOMIC DNA]</scope>
    <source>
        <strain evidence="1 2">H3C3</strain>
    </source>
</reference>
<dbReference type="EMBL" id="SMKU01000261">
    <property type="protein sequence ID" value="TDD73350.1"/>
    <property type="molecule type" value="Genomic_DNA"/>
</dbReference>
<protein>
    <submittedName>
        <fullName evidence="1">Uncharacterized protein</fullName>
    </submittedName>
</protein>
<name>A0A4R5ANN1_9ACTN</name>